<feature type="domain" description="Periplakin-like plectin repeat" evidence="10">
    <location>
        <begin position="1179"/>
        <end position="1343"/>
    </location>
</feature>
<dbReference type="Gene3D" id="3.30.160.780">
    <property type="match status" value="1"/>
</dbReference>
<dbReference type="OrthoDB" id="9945740at2759"/>
<feature type="region of interest" description="Disordered" evidence="7">
    <location>
        <begin position="477"/>
        <end position="503"/>
    </location>
</feature>
<evidence type="ECO:0000256" key="1">
    <source>
        <dbReference type="ARBA" id="ARBA00004568"/>
    </source>
</evidence>
<organism evidence="11 12">
    <name type="scientific">Gadus morhua</name>
    <name type="common">Atlantic cod</name>
    <dbReference type="NCBI Taxonomy" id="8049"/>
    <lineage>
        <taxon>Eukaryota</taxon>
        <taxon>Metazoa</taxon>
        <taxon>Chordata</taxon>
        <taxon>Craniata</taxon>
        <taxon>Vertebrata</taxon>
        <taxon>Euteleostomi</taxon>
        <taxon>Actinopterygii</taxon>
        <taxon>Neopterygii</taxon>
        <taxon>Teleostei</taxon>
        <taxon>Neoteleostei</taxon>
        <taxon>Acanthomorphata</taxon>
        <taxon>Zeiogadaria</taxon>
        <taxon>Gadariae</taxon>
        <taxon>Gadiformes</taxon>
        <taxon>Gadoidei</taxon>
        <taxon>Gadidae</taxon>
        <taxon>Gadus</taxon>
    </lineage>
</organism>
<reference evidence="11" key="1">
    <citation type="submission" date="2025-08" db="UniProtKB">
        <authorList>
            <consortium name="Ensembl"/>
        </authorList>
    </citation>
    <scope>IDENTIFICATION</scope>
</reference>
<dbReference type="Pfam" id="PF00681">
    <property type="entry name" value="Plectin"/>
    <property type="match status" value="3"/>
</dbReference>
<keyword evidence="12" id="KW-1185">Reference proteome</keyword>
<gene>
    <name evidence="11" type="primary">evplb</name>
</gene>
<evidence type="ECO:0000256" key="3">
    <source>
        <dbReference type="ARBA" id="ARBA00022553"/>
    </source>
</evidence>
<dbReference type="FunFam" id="3.90.1290.10:FF:000002">
    <property type="entry name" value="Plectin a"/>
    <property type="match status" value="1"/>
</dbReference>
<feature type="domain" description="Desmoplakin SH3" evidence="8">
    <location>
        <begin position="381"/>
        <end position="445"/>
    </location>
</feature>
<dbReference type="PANTHER" id="PTHR23169">
    <property type="entry name" value="ENVOPLAKIN"/>
    <property type="match status" value="1"/>
</dbReference>
<dbReference type="GO" id="GO:0045296">
    <property type="term" value="F:cadherin binding"/>
    <property type="evidence" value="ECO:0007669"/>
    <property type="project" value="TreeGrafter"/>
</dbReference>
<dbReference type="Ensembl" id="ENSGMOT00000011857.2">
    <property type="protein sequence ID" value="ENSGMOP00000011543.2"/>
    <property type="gene ID" value="ENSGMOG00000010758.2"/>
</dbReference>
<dbReference type="GO" id="GO:0005882">
    <property type="term" value="C:intermediate filament"/>
    <property type="evidence" value="ECO:0007669"/>
    <property type="project" value="TreeGrafter"/>
</dbReference>
<feature type="domain" description="Periplakin-like plectin repeat" evidence="10">
    <location>
        <begin position="941"/>
        <end position="1104"/>
    </location>
</feature>
<keyword evidence="4" id="KW-0677">Repeat</keyword>
<dbReference type="SUPFAM" id="SSF75399">
    <property type="entry name" value="Plakin repeat"/>
    <property type="match status" value="2"/>
</dbReference>
<evidence type="ECO:0000313" key="11">
    <source>
        <dbReference type="Ensembl" id="ENSGMOP00000011543.2"/>
    </source>
</evidence>
<dbReference type="GO" id="GO:0042060">
    <property type="term" value="P:wound healing"/>
    <property type="evidence" value="ECO:0007669"/>
    <property type="project" value="TreeGrafter"/>
</dbReference>
<dbReference type="InterPro" id="IPR043197">
    <property type="entry name" value="Plakin"/>
</dbReference>
<accession>A0A8C4ZDA2</accession>
<dbReference type="Gene3D" id="2.30.30.40">
    <property type="entry name" value="SH3 Domains"/>
    <property type="match status" value="1"/>
</dbReference>
<dbReference type="SUPFAM" id="SSF46966">
    <property type="entry name" value="Spectrin repeat"/>
    <property type="match status" value="1"/>
</dbReference>
<keyword evidence="5 6" id="KW-0175">Coiled coil</keyword>
<dbReference type="InterPro" id="IPR035915">
    <property type="entry name" value="Plakin_repeat_sf"/>
</dbReference>
<feature type="coiled-coil region" evidence="6">
    <location>
        <begin position="1560"/>
        <end position="1633"/>
    </location>
</feature>
<dbReference type="InterPro" id="IPR041615">
    <property type="entry name" value="Desmoplakin_SH3"/>
</dbReference>
<evidence type="ECO:0000259" key="9">
    <source>
        <dbReference type="Pfam" id="PF23160"/>
    </source>
</evidence>
<dbReference type="GeneTree" id="ENSGT00940000153578"/>
<dbReference type="InterPro" id="IPR001101">
    <property type="entry name" value="Plectin_repeat"/>
</dbReference>
<evidence type="ECO:0000256" key="6">
    <source>
        <dbReference type="SAM" id="Coils"/>
    </source>
</evidence>
<dbReference type="Pfam" id="PF26346">
    <property type="entry name" value="Plectin_PPL"/>
    <property type="match status" value="3"/>
</dbReference>
<proteinExistence type="inferred from homology"/>
<dbReference type="GO" id="GO:0005737">
    <property type="term" value="C:cytoplasm"/>
    <property type="evidence" value="ECO:0007669"/>
    <property type="project" value="TreeGrafter"/>
</dbReference>
<dbReference type="Gene3D" id="1.20.58.60">
    <property type="match status" value="4"/>
</dbReference>
<sequence length="2032" mass="233944">MSKKEPSPVKITKTQASDLTVVIARMQRNADQVEKNILQSEELLAEDTGRETKGAPLVHQPQNTACLAEAEGLLKDLFLDVDRARKLGHPQVGEIQKDVVNLHDRWVKDCSIYRELYEQVNEVDSGPRLDWGRLLPEKQREIEAESYGPQLSDVEKQVAAHNLLHDQIQEYKVQLDPKTNLSKEEYAAVLKKYNQLLDSSEARRRALSSLLDYMQSCSKELGFMSDQQQRVLQRDWSDQMNDPAGVRMEYEKFKNSGLLVHETNSNQLQELGDSLVAKNHPGSPTILAHKEKVAAEWQKFLNLCLAQETHLDNIEDYRKFQLDAETMADSLKRLHGNLDPNVSANKSTPEFLLALEADEPAVERNVQRLAALTELSHRVAPLKQRRAPHPRAGPALPVCEWTERGDSVTRGENLTLRSNADNRKWEVQKGDGTTMSLPGACVMIPPPDTEALKKVDSLEQELTDLKRRRAALRTSLRTAEADAVRPQRAVSVQSSPEDPQAGLLSGQLDRLWKDLDQQEKKVLTTLRSPLDRGEPTKELARRLKDHEETTTAVRRLESQKAAVQREMAPIITQKPLGPTTATLPVKMDAINSKFNNVNTLMELYNKKATAVMFLEKQLHRVDGSVSASEEQLAADGPLSAAPGALKDRSKQLQTMQSELQSQQDEVYKLGRELELTQQAGSPLQKVYSEYCPDIHHQGAQVKQLKNRYTNINNELQERMRIIQEANNKNQAFQNAAQSLDFFLVNLPNNNILASDESAQINSKHNSQKRIVVDIQRKADDLERVKELSYDLQSVLNEYDVRSKKFQGTLADDDNEETEILPKATLKDAVQKKERDLINLYSEVSAENTQLLSQMKMAKNIKTRSEEQVSQVVVKQQMQLQSDKKTLEENDVLKRELNEEKERRVHTENNLETYRQRFVSLKSRRGVERLEEKEVVQYYRDPKVEAELRSLKNKIQEETSKRSETRTKIEITTEMVLKMERQLSTIEPKLVTKVLTEYERDPQLDKEMTRIREEMSRMRMDLQTRDTETVQMRTEITVLSQRAPKIKQRVVKKVVIRLDKDPEMLKSVLIFQNEIADEGNRCQLLNEDIFSTRSEINTLERVIPTIQPKIVTKVVNQVQQDPDLVEESRKLRMALEEEVEENHILIKDLTALKLRYSEVEKIRPRVEINEVVNEIYRVDPETELELVRLRKLLAEFSRNRADLEKETTTVTKSLTTVRSQKPKIEYQEVTQELIKEEKSPEVLRELQRLNNQVSRLQLNYDTTLDLLKRLRNERDVLKLEKSKVELQLVNKEVIRYENDPLLEKEADRMRRNYREEVQARRSVEEAVFDLQNKYIVLERQKPEELIVITELIRLERDPKQIVEHEKLNQTMDDEVKARRKLELQVRQLRSLVEEKEKLVSQTDDRQKKIQVEMELRQIRSLILELENAPAPIEEKIIIEEVLKVERDPQLEKLTDELRRNMEMESNNISSIEREIRNLMVKIEVVQKEKSCEKVVYREVVRVEKDPAVEAERDHLRERLTQEKNFRRDQEDNIGRMSSRLIRLQTSRSSTSTEETSLTLSRDTLQKEKDNLLRELRTLETERQTVSTTFHQQSKIVSERTQVTRQRSVKTQTELQRLEREILNEKEKINQKDSLILELLNSVKKEEHTETHTRETNLSTRISIFDPETGQDMSPYDAYLQGLIDKKQYINLQELESDWEEIRSSDREGETIMLQDRKSGKQYSIDEALRDGRLTQYELQSYKDGKMHISEFALLVAGITQKPYIPTKTIPKSPTTFLDSSPLNSMPPSLRTSFPTLNTQPYSSLSRQKSSSMGSLLSTAGDELYPISGIFDTTTESRMSVRSALTRRLIDPNTALKLLEAQAASGGIVDLNKKDKVSVHHAVKIGLIDQGNMHTLLHAQKAFTGVEDPQTKERLSTGQAAEKGWIPHESALRYLEAQHLTGGLVNPAKTGRLTVTEALAGRLISEEVAKHLRDEASFPAELVDPVTKEKITYKQAMERCQKDPTTGLLLLPAVSTDANPPSYSNYHFNSTSQV</sequence>
<evidence type="ECO:0000256" key="7">
    <source>
        <dbReference type="SAM" id="MobiDB-lite"/>
    </source>
</evidence>
<dbReference type="InterPro" id="IPR058847">
    <property type="entry name" value="Plectin_PPL"/>
</dbReference>
<evidence type="ECO:0000256" key="5">
    <source>
        <dbReference type="ARBA" id="ARBA00023054"/>
    </source>
</evidence>
<comment type="subcellular location">
    <subcellularLocation>
        <location evidence="1">Cell junction</location>
        <location evidence="1">Desmosome</location>
    </subcellularLocation>
</comment>
<evidence type="ECO:0008006" key="13">
    <source>
        <dbReference type="Google" id="ProtNLM"/>
    </source>
</evidence>
<dbReference type="InterPro" id="IPR018159">
    <property type="entry name" value="Spectrin/alpha-actinin"/>
</dbReference>
<evidence type="ECO:0000256" key="2">
    <source>
        <dbReference type="ARBA" id="ARBA00009109"/>
    </source>
</evidence>
<protein>
    <recommendedName>
        <fullName evidence="13">Envoplakin</fullName>
    </recommendedName>
</protein>
<feature type="domain" description="Periplakin/Envoplakin N-terminal" evidence="9">
    <location>
        <begin position="26"/>
        <end position="118"/>
    </location>
</feature>
<dbReference type="PANTHER" id="PTHR23169:SF7">
    <property type="entry name" value="ENVOPLAKIN"/>
    <property type="match status" value="1"/>
</dbReference>
<evidence type="ECO:0000259" key="10">
    <source>
        <dbReference type="Pfam" id="PF26346"/>
    </source>
</evidence>
<reference evidence="11" key="2">
    <citation type="submission" date="2025-09" db="UniProtKB">
        <authorList>
            <consortium name="Ensembl"/>
        </authorList>
    </citation>
    <scope>IDENTIFICATION</scope>
</reference>
<feature type="coiled-coil region" evidence="6">
    <location>
        <begin position="1453"/>
        <end position="1487"/>
    </location>
</feature>
<feature type="domain" description="Periplakin-like plectin repeat" evidence="10">
    <location>
        <begin position="1402"/>
        <end position="1546"/>
    </location>
</feature>
<comment type="similarity">
    <text evidence="2">Belongs to the plakin or cytolinker family.</text>
</comment>
<dbReference type="SMART" id="SM00150">
    <property type="entry name" value="SPEC"/>
    <property type="match status" value="1"/>
</dbReference>
<dbReference type="Proteomes" id="UP000694546">
    <property type="component" value="Chromosome 2"/>
</dbReference>
<dbReference type="Pfam" id="PF23160">
    <property type="entry name" value="Spectrin_1st_PEPL"/>
    <property type="match status" value="1"/>
</dbReference>
<evidence type="ECO:0000256" key="4">
    <source>
        <dbReference type="ARBA" id="ARBA00022737"/>
    </source>
</evidence>
<dbReference type="GO" id="GO:0030057">
    <property type="term" value="C:desmosome"/>
    <property type="evidence" value="ECO:0007669"/>
    <property type="project" value="UniProtKB-SubCell"/>
</dbReference>
<feature type="coiled-coil region" evidence="6">
    <location>
        <begin position="882"/>
        <end position="916"/>
    </location>
</feature>
<feature type="coiled-coil region" evidence="6">
    <location>
        <begin position="1238"/>
        <end position="1298"/>
    </location>
</feature>
<feature type="coiled-coil region" evidence="6">
    <location>
        <begin position="1363"/>
        <end position="1427"/>
    </location>
</feature>
<name>A0A8C4ZDA2_GADMO</name>
<keyword evidence="3" id="KW-0597">Phosphoprotein</keyword>
<dbReference type="InterPro" id="IPR055419">
    <property type="entry name" value="Spectrin_PEPL/EVPL"/>
</dbReference>
<dbReference type="GO" id="GO:0005198">
    <property type="term" value="F:structural molecule activity"/>
    <property type="evidence" value="ECO:0007669"/>
    <property type="project" value="TreeGrafter"/>
</dbReference>
<dbReference type="SMART" id="SM00250">
    <property type="entry name" value="PLEC"/>
    <property type="match status" value="7"/>
</dbReference>
<evidence type="ECO:0000259" key="8">
    <source>
        <dbReference type="Pfam" id="PF17902"/>
    </source>
</evidence>
<feature type="coiled-coil region" evidence="6">
    <location>
        <begin position="16"/>
        <end position="43"/>
    </location>
</feature>
<dbReference type="GO" id="GO:0016020">
    <property type="term" value="C:membrane"/>
    <property type="evidence" value="ECO:0007669"/>
    <property type="project" value="TreeGrafter"/>
</dbReference>
<evidence type="ECO:0000313" key="12">
    <source>
        <dbReference type="Proteomes" id="UP000694546"/>
    </source>
</evidence>
<dbReference type="Pfam" id="PF17902">
    <property type="entry name" value="SH3_10"/>
    <property type="match status" value="1"/>
</dbReference>
<feature type="coiled-coil region" evidence="6">
    <location>
        <begin position="701"/>
        <end position="728"/>
    </location>
</feature>
<dbReference type="Gene3D" id="3.90.1290.10">
    <property type="entry name" value="Plakin repeat"/>
    <property type="match status" value="1"/>
</dbReference>
<feature type="coiled-coil region" evidence="6">
    <location>
        <begin position="645"/>
        <end position="672"/>
    </location>
</feature>
<dbReference type="GO" id="GO:0045104">
    <property type="term" value="P:intermediate filament cytoskeleton organization"/>
    <property type="evidence" value="ECO:0007669"/>
    <property type="project" value="InterPro"/>
</dbReference>